<dbReference type="AlphaFoldDB" id="A0A371GZU4"/>
<proteinExistence type="predicted"/>
<comment type="caution">
    <text evidence="1">The sequence shown here is derived from an EMBL/GenBank/DDBJ whole genome shotgun (WGS) entry which is preliminary data.</text>
</comment>
<organism evidence="1 2">
    <name type="scientific">Mucuna pruriens</name>
    <name type="common">Velvet bean</name>
    <name type="synonym">Dolichos pruriens</name>
    <dbReference type="NCBI Taxonomy" id="157652"/>
    <lineage>
        <taxon>Eukaryota</taxon>
        <taxon>Viridiplantae</taxon>
        <taxon>Streptophyta</taxon>
        <taxon>Embryophyta</taxon>
        <taxon>Tracheophyta</taxon>
        <taxon>Spermatophyta</taxon>
        <taxon>Magnoliopsida</taxon>
        <taxon>eudicotyledons</taxon>
        <taxon>Gunneridae</taxon>
        <taxon>Pentapetalae</taxon>
        <taxon>rosids</taxon>
        <taxon>fabids</taxon>
        <taxon>Fabales</taxon>
        <taxon>Fabaceae</taxon>
        <taxon>Papilionoideae</taxon>
        <taxon>50 kb inversion clade</taxon>
        <taxon>NPAAA clade</taxon>
        <taxon>indigoferoid/millettioid clade</taxon>
        <taxon>Phaseoleae</taxon>
        <taxon>Mucuna</taxon>
    </lineage>
</organism>
<evidence type="ECO:0008006" key="3">
    <source>
        <dbReference type="Google" id="ProtNLM"/>
    </source>
</evidence>
<protein>
    <recommendedName>
        <fullName evidence="3">Copia protein</fullName>
    </recommendedName>
</protein>
<evidence type="ECO:0000313" key="2">
    <source>
        <dbReference type="Proteomes" id="UP000257109"/>
    </source>
</evidence>
<evidence type="ECO:0000313" key="1">
    <source>
        <dbReference type="EMBL" id="RDX95983.1"/>
    </source>
</evidence>
<feature type="non-terminal residue" evidence="1">
    <location>
        <position position="80"/>
    </location>
</feature>
<gene>
    <name evidence="1" type="ORF">CR513_21415</name>
</gene>
<feature type="non-terminal residue" evidence="1">
    <location>
        <position position="1"/>
    </location>
</feature>
<accession>A0A371GZU4</accession>
<keyword evidence="2" id="KW-1185">Reference proteome</keyword>
<dbReference type="Proteomes" id="UP000257109">
    <property type="component" value="Unassembled WGS sequence"/>
</dbReference>
<name>A0A371GZU4_MUCPR</name>
<dbReference type="EMBL" id="QJKJ01003999">
    <property type="protein sequence ID" value="RDX95983.1"/>
    <property type="molecule type" value="Genomic_DNA"/>
</dbReference>
<dbReference type="OrthoDB" id="1192411at2759"/>
<reference evidence="1" key="1">
    <citation type="submission" date="2018-05" db="EMBL/GenBank/DDBJ databases">
        <title>Draft genome of Mucuna pruriens seed.</title>
        <authorList>
            <person name="Nnadi N.E."/>
            <person name="Vos R."/>
            <person name="Hasami M.H."/>
            <person name="Devisetty U.K."/>
            <person name="Aguiy J.C."/>
        </authorList>
    </citation>
    <scope>NUCLEOTIDE SEQUENCE [LARGE SCALE GENOMIC DNA]</scope>
    <source>
        <strain evidence="1">JCA_2017</strain>
    </source>
</reference>
<sequence length="80" mass="9535">MAHGICEDGICEELWMKIILDDLKVKYEGPMKLFCDNNLAISIVHNPVQHDRNQWTLRQREIGWRAYYYNIYTYKDPSGI</sequence>